<dbReference type="Proteomes" id="UP000828941">
    <property type="component" value="Chromosome 4"/>
</dbReference>
<protein>
    <submittedName>
        <fullName evidence="1">Uncharacterized protein</fullName>
    </submittedName>
</protein>
<gene>
    <name evidence="1" type="ORF">L6164_007779</name>
</gene>
<name>A0ACB9PET2_BAUVA</name>
<comment type="caution">
    <text evidence="1">The sequence shown here is derived from an EMBL/GenBank/DDBJ whole genome shotgun (WGS) entry which is preliminary data.</text>
</comment>
<proteinExistence type="predicted"/>
<dbReference type="EMBL" id="CM039429">
    <property type="protein sequence ID" value="KAI4346916.1"/>
    <property type="molecule type" value="Genomic_DNA"/>
</dbReference>
<evidence type="ECO:0000313" key="1">
    <source>
        <dbReference type="EMBL" id="KAI4346916.1"/>
    </source>
</evidence>
<keyword evidence="2" id="KW-1185">Reference proteome</keyword>
<accession>A0ACB9PET2</accession>
<sequence>MQDAKLSTLTKGITHHPSSHLHRFKSPIPQIGVVNSNNKIATDYGTTPDVIPTWQHHHEGVYFEHGKQNSEDLHKKIVVEIESLRGFFSPEVGQARKSEDEAREKEDEARENEDEAKKNEDLAWMLFVDGCAVLQIIEKTNLFKPEDLKVKVDIVSIARDLFLNMFTASESLHSLPLGELDQHRIEELMNNPSPTHLLDCLRKVILSNGIDSVGKDEKYLSDQCQLNVHHLQETRLDVAFTNANKKERYISYRNILELKSAAIRVKRQQNISLKNISFSSSFFGGKLHLPPLVLNDSSVSTLLNWLAYEMCPLFKNEFEICSYVKFLDLLIDHQEDVKELRSSGIIHNSLGSDEEVVELLNTISSGLVHNPAIYSGIKNEVEKHYKKTLSIWMAEAYYTYFKSPWTIIAFLAALIALVLTALQTWLAFKSNYNYHGI</sequence>
<reference evidence="1 2" key="1">
    <citation type="journal article" date="2022" name="DNA Res.">
        <title>Chromosomal-level genome assembly of the orchid tree Bauhinia variegata (Leguminosae; Cercidoideae) supports the allotetraploid origin hypothesis of Bauhinia.</title>
        <authorList>
            <person name="Zhong Y."/>
            <person name="Chen Y."/>
            <person name="Zheng D."/>
            <person name="Pang J."/>
            <person name="Liu Y."/>
            <person name="Luo S."/>
            <person name="Meng S."/>
            <person name="Qian L."/>
            <person name="Wei D."/>
            <person name="Dai S."/>
            <person name="Zhou R."/>
        </authorList>
    </citation>
    <scope>NUCLEOTIDE SEQUENCE [LARGE SCALE GENOMIC DNA]</scope>
    <source>
        <strain evidence="1">BV-YZ2020</strain>
    </source>
</reference>
<evidence type="ECO:0000313" key="2">
    <source>
        <dbReference type="Proteomes" id="UP000828941"/>
    </source>
</evidence>
<organism evidence="1 2">
    <name type="scientific">Bauhinia variegata</name>
    <name type="common">Purple orchid tree</name>
    <name type="synonym">Phanera variegata</name>
    <dbReference type="NCBI Taxonomy" id="167791"/>
    <lineage>
        <taxon>Eukaryota</taxon>
        <taxon>Viridiplantae</taxon>
        <taxon>Streptophyta</taxon>
        <taxon>Embryophyta</taxon>
        <taxon>Tracheophyta</taxon>
        <taxon>Spermatophyta</taxon>
        <taxon>Magnoliopsida</taxon>
        <taxon>eudicotyledons</taxon>
        <taxon>Gunneridae</taxon>
        <taxon>Pentapetalae</taxon>
        <taxon>rosids</taxon>
        <taxon>fabids</taxon>
        <taxon>Fabales</taxon>
        <taxon>Fabaceae</taxon>
        <taxon>Cercidoideae</taxon>
        <taxon>Cercideae</taxon>
        <taxon>Bauhiniinae</taxon>
        <taxon>Bauhinia</taxon>
    </lineage>
</organism>